<sequence length="104" mass="11534">MPAYMIVTCHIHDRDAFIQEYGARAAALVEKHGGRYLLRAPGAEALEGDFGDGASMVISEWPDKQSVHRFWNSPEYAEAKKLRVGIADCQVLVIEAPSLAEAYR</sequence>
<dbReference type="PANTHER" id="PTHR41521:SF4">
    <property type="entry name" value="BLR0684 PROTEIN"/>
    <property type="match status" value="1"/>
</dbReference>
<dbReference type="RefSeq" id="WP_120049030.1">
    <property type="nucleotide sequence ID" value="NZ_RAHX01000001.1"/>
</dbReference>
<comment type="caution">
    <text evidence="2">The sequence shown here is derived from an EMBL/GenBank/DDBJ whole genome shotgun (WGS) entry which is preliminary data.</text>
</comment>
<feature type="domain" description="DUF1330" evidence="1">
    <location>
        <begin position="2"/>
        <end position="96"/>
    </location>
</feature>
<proteinExistence type="predicted"/>
<dbReference type="Proteomes" id="UP000285232">
    <property type="component" value="Unassembled WGS sequence"/>
</dbReference>
<name>A0A419RW67_9SPHN</name>
<dbReference type="InterPro" id="IPR010753">
    <property type="entry name" value="DUF1330"/>
</dbReference>
<dbReference type="OrthoDB" id="9806380at2"/>
<dbReference type="Gene3D" id="3.30.70.100">
    <property type="match status" value="1"/>
</dbReference>
<gene>
    <name evidence="2" type="ORF">D6201_12255</name>
</gene>
<accession>A0A419RW67</accession>
<dbReference type="SUPFAM" id="SSF54909">
    <property type="entry name" value="Dimeric alpha+beta barrel"/>
    <property type="match status" value="1"/>
</dbReference>
<evidence type="ECO:0000313" key="2">
    <source>
        <dbReference type="EMBL" id="RJY10021.1"/>
    </source>
</evidence>
<evidence type="ECO:0000259" key="1">
    <source>
        <dbReference type="Pfam" id="PF07045"/>
    </source>
</evidence>
<protein>
    <submittedName>
        <fullName evidence="2">DUF1330 domain-containing protein</fullName>
    </submittedName>
</protein>
<dbReference type="PANTHER" id="PTHR41521">
    <property type="match status" value="1"/>
</dbReference>
<reference evidence="2 3" key="1">
    <citation type="journal article" date="2017" name="Int. J. Syst. Evol. Microbiol.">
        <title>Erythrobacter aquimixticola sp. nov., isolated from the junction between the ocean and a freshwater spring.</title>
        <authorList>
            <person name="Park S."/>
            <person name="Jung Y.T."/>
            <person name="Choi S.J."/>
            <person name="Yoon J.H."/>
        </authorList>
    </citation>
    <scope>NUCLEOTIDE SEQUENCE [LARGE SCALE GENOMIC DNA]</scope>
    <source>
        <strain evidence="2 3">JSSK-14</strain>
    </source>
</reference>
<dbReference type="InterPro" id="IPR011008">
    <property type="entry name" value="Dimeric_a/b-barrel"/>
</dbReference>
<dbReference type="EMBL" id="RAHX01000001">
    <property type="protein sequence ID" value="RJY10021.1"/>
    <property type="molecule type" value="Genomic_DNA"/>
</dbReference>
<dbReference type="AlphaFoldDB" id="A0A419RW67"/>
<keyword evidence="3" id="KW-1185">Reference proteome</keyword>
<evidence type="ECO:0000313" key="3">
    <source>
        <dbReference type="Proteomes" id="UP000285232"/>
    </source>
</evidence>
<dbReference type="Pfam" id="PF07045">
    <property type="entry name" value="DUF1330"/>
    <property type="match status" value="1"/>
</dbReference>
<organism evidence="2 3">
    <name type="scientific">Aurantiacibacter aquimixticola</name>
    <dbReference type="NCBI Taxonomy" id="1958945"/>
    <lineage>
        <taxon>Bacteria</taxon>
        <taxon>Pseudomonadati</taxon>
        <taxon>Pseudomonadota</taxon>
        <taxon>Alphaproteobacteria</taxon>
        <taxon>Sphingomonadales</taxon>
        <taxon>Erythrobacteraceae</taxon>
        <taxon>Aurantiacibacter</taxon>
    </lineage>
</organism>